<dbReference type="EMBL" id="DXCF01000030">
    <property type="protein sequence ID" value="HIZ09978.1"/>
    <property type="molecule type" value="Genomic_DNA"/>
</dbReference>
<dbReference type="PANTHER" id="PTHR30005">
    <property type="entry name" value="EXOPOLYPHOSPHATASE"/>
    <property type="match status" value="1"/>
</dbReference>
<sequence length="415" mass="44433">MRYSVIDISSTGVSMIVAEARGKEAEVVFKDRANLTLLHYLNGRDLSARGIEKVVAAVAAMKEKCSRLGTDELLLISTAALRAIGNFEEVGAAVLGGTGIPVNAVDGRKEAYCDLVANRAYAAFDRAAIIDIGGASIEVCDINEKGGRIMVSLPFGLLNLHEKFVSRIQPDEEEGKNIRRYLSRKADKAGMPGEGVFDTVILVGAAGQALCGVYGEYFDAAENRAMTAKKFKKLAKHLLCGKDRSKVILDAAPDKLYSVGVASVVARTFVKRFGAERILVSERGVKEGYLQLVLEGKERGAYYDNASGKAVFPPRAAAQPSAERPAAKPAAEKGGTPAPAKKTDAKRRAPVKKTDSAGAAKEGVPAQPKRRGRPPVRKADEPEKAPAQPKRRGRPPKQKTGDAEKAPAQPERTEK</sequence>
<dbReference type="Gene3D" id="3.30.420.40">
    <property type="match status" value="1"/>
</dbReference>
<feature type="domain" description="Ppx/GppA phosphatase N-terminal" evidence="3">
    <location>
        <begin position="17"/>
        <end position="290"/>
    </location>
</feature>
<reference evidence="4" key="2">
    <citation type="submission" date="2021-04" db="EMBL/GenBank/DDBJ databases">
        <authorList>
            <person name="Gilroy R."/>
        </authorList>
    </citation>
    <scope>NUCLEOTIDE SEQUENCE</scope>
    <source>
        <strain evidence="4">CHK192-19661</strain>
    </source>
</reference>
<name>A0A9D2D7F6_9FIRM</name>
<evidence type="ECO:0000313" key="5">
    <source>
        <dbReference type="Proteomes" id="UP000824025"/>
    </source>
</evidence>
<dbReference type="InterPro" id="IPR050273">
    <property type="entry name" value="GppA/Ppx_hydrolase"/>
</dbReference>
<dbReference type="Gene3D" id="3.30.420.150">
    <property type="entry name" value="Exopolyphosphatase. Domain 2"/>
    <property type="match status" value="1"/>
</dbReference>
<proteinExistence type="inferred from homology"/>
<dbReference type="PANTHER" id="PTHR30005:SF0">
    <property type="entry name" value="RETROGRADE REGULATION PROTEIN 2"/>
    <property type="match status" value="1"/>
</dbReference>
<feature type="compositionally biased region" description="Basic and acidic residues" evidence="2">
    <location>
        <begin position="341"/>
        <end position="355"/>
    </location>
</feature>
<comment type="caution">
    <text evidence="4">The sequence shown here is derived from an EMBL/GenBank/DDBJ whole genome shotgun (WGS) entry which is preliminary data.</text>
</comment>
<evidence type="ECO:0000259" key="3">
    <source>
        <dbReference type="Pfam" id="PF02541"/>
    </source>
</evidence>
<dbReference type="Proteomes" id="UP000824025">
    <property type="component" value="Unassembled WGS sequence"/>
</dbReference>
<dbReference type="AlphaFoldDB" id="A0A9D2D7F6"/>
<evidence type="ECO:0000256" key="1">
    <source>
        <dbReference type="ARBA" id="ARBA00007125"/>
    </source>
</evidence>
<protein>
    <recommendedName>
        <fullName evidence="3">Ppx/GppA phosphatase N-terminal domain-containing protein</fullName>
    </recommendedName>
</protein>
<comment type="similarity">
    <text evidence="1">Belongs to the GppA/Ppx family.</text>
</comment>
<reference evidence="4" key="1">
    <citation type="journal article" date="2021" name="PeerJ">
        <title>Extensive microbial diversity within the chicken gut microbiome revealed by metagenomics and culture.</title>
        <authorList>
            <person name="Gilroy R."/>
            <person name="Ravi A."/>
            <person name="Getino M."/>
            <person name="Pursley I."/>
            <person name="Horton D.L."/>
            <person name="Alikhan N.F."/>
            <person name="Baker D."/>
            <person name="Gharbi K."/>
            <person name="Hall N."/>
            <person name="Watson M."/>
            <person name="Adriaenssens E.M."/>
            <person name="Foster-Nyarko E."/>
            <person name="Jarju S."/>
            <person name="Secka A."/>
            <person name="Antonio M."/>
            <person name="Oren A."/>
            <person name="Chaudhuri R.R."/>
            <person name="La Ragione R."/>
            <person name="Hildebrand F."/>
            <person name="Pallen M.J."/>
        </authorList>
    </citation>
    <scope>NUCLEOTIDE SEQUENCE</scope>
    <source>
        <strain evidence="4">CHK192-19661</strain>
    </source>
</reference>
<feature type="compositionally biased region" description="Low complexity" evidence="2">
    <location>
        <begin position="314"/>
        <end position="340"/>
    </location>
</feature>
<feature type="region of interest" description="Disordered" evidence="2">
    <location>
        <begin position="314"/>
        <end position="415"/>
    </location>
</feature>
<accession>A0A9D2D7F6</accession>
<dbReference type="GO" id="GO:0006357">
    <property type="term" value="P:regulation of transcription by RNA polymerase II"/>
    <property type="evidence" value="ECO:0007669"/>
    <property type="project" value="TreeGrafter"/>
</dbReference>
<dbReference type="InterPro" id="IPR043129">
    <property type="entry name" value="ATPase_NBD"/>
</dbReference>
<gene>
    <name evidence="4" type="ORF">H9726_05775</name>
</gene>
<organism evidence="4 5">
    <name type="scientific">Candidatus Borkfalkia avicola</name>
    <dbReference type="NCBI Taxonomy" id="2838503"/>
    <lineage>
        <taxon>Bacteria</taxon>
        <taxon>Bacillati</taxon>
        <taxon>Bacillota</taxon>
        <taxon>Clostridia</taxon>
        <taxon>Christensenellales</taxon>
        <taxon>Christensenellaceae</taxon>
        <taxon>Candidatus Borkfalkia</taxon>
    </lineage>
</organism>
<dbReference type="InterPro" id="IPR003695">
    <property type="entry name" value="Ppx_GppA_N"/>
</dbReference>
<feature type="compositionally biased region" description="Basic and acidic residues" evidence="2">
    <location>
        <begin position="399"/>
        <end position="415"/>
    </location>
</feature>
<dbReference type="Pfam" id="PF02541">
    <property type="entry name" value="Ppx-GppA"/>
    <property type="match status" value="1"/>
</dbReference>
<evidence type="ECO:0000313" key="4">
    <source>
        <dbReference type="EMBL" id="HIZ09978.1"/>
    </source>
</evidence>
<evidence type="ECO:0000256" key="2">
    <source>
        <dbReference type="SAM" id="MobiDB-lite"/>
    </source>
</evidence>
<dbReference type="SUPFAM" id="SSF53067">
    <property type="entry name" value="Actin-like ATPase domain"/>
    <property type="match status" value="2"/>
</dbReference>